<dbReference type="InterPro" id="IPR019734">
    <property type="entry name" value="TPR_rpt"/>
</dbReference>
<dbReference type="PROSITE" id="PS50005">
    <property type="entry name" value="TPR"/>
    <property type="match status" value="1"/>
</dbReference>
<dbReference type="RefSeq" id="WP_187964284.1">
    <property type="nucleotide sequence ID" value="NZ_JACVDC010000006.1"/>
</dbReference>
<name>A0A926JPV5_9FLAO</name>
<reference evidence="8 9" key="1">
    <citation type="submission" date="2020-09" db="EMBL/GenBank/DDBJ databases">
        <title>Sinomicrobium weinanense sp. nov., a halophilic bacteria isolated from saline-alkali soil.</title>
        <authorList>
            <person name="Wu P."/>
            <person name="Ren H."/>
            <person name="Mei Y."/>
            <person name="Liang Y."/>
            <person name="Chen Z."/>
        </authorList>
    </citation>
    <scope>NUCLEOTIDE SEQUENCE [LARGE SCALE GENOMIC DNA]</scope>
    <source>
        <strain evidence="8 9">FJxs</strain>
    </source>
</reference>
<keyword evidence="6" id="KW-1133">Transmembrane helix</keyword>
<dbReference type="GO" id="GO:0000155">
    <property type="term" value="F:phosphorelay sensor kinase activity"/>
    <property type="evidence" value="ECO:0007669"/>
    <property type="project" value="InterPro"/>
</dbReference>
<keyword evidence="6" id="KW-0472">Membrane</keyword>
<evidence type="ECO:0000256" key="5">
    <source>
        <dbReference type="SAM" id="Coils"/>
    </source>
</evidence>
<dbReference type="EMBL" id="JACVDC010000006">
    <property type="protein sequence ID" value="MBC9795134.1"/>
    <property type="molecule type" value="Genomic_DNA"/>
</dbReference>
<sequence length="677" mass="79307">MSTSRLKYPCAILLLTLVWAVLTRCETVQHSSPSEKEKDSVTIWLKKARADTIARPVRKQFLVRAYDEAILQNDSSRQRSLWSIAYEAIRLRDSSMFRKSNKEALQLALKMRDTFGIADIHWNYGAFYLDRKHYDSAYYHYSTAQKLFKSVPHSYYSGKMLYNMAFIRGRIKDYTACEVLLFQAIAEFKPENRYKQLYQCYNHLGVIFDELKEFDKAVSYHKIALEYLDRIEDTSVFLQKSQNNIGLIYQKQGLHEQALTYFNKALNTPNLKSRDISLYARLIDNIAYSKFLNNDTTQLPGEFHRALHIRDSMHNGLGVTISKLHMAEYYAQYKDTALALSLTKEACKLAQSKQNNRDVLSALLLLSRLDKKNGQDYLQKYIELNNDIQERERKTRNKFTRIQYETDQYIEKTRVLSTQKVWILTIGIALVLLLSLLYILNRQYARNKFLHMENRQQRANEQIYLLSLKQQAKLQEGRNQERIRISEELHDSILGNLFAIRMGWGFLKLQGHPDALQKHRHYLEELQRIEKEIRDASHELKDKLVAYPINFINVVEKLIQNRGKTGDFKYKLIHDDAIPWEDIDEQVKVNLYRVIEEALQNCVKHAGAGLVEVRFELSEDNHLRLIIRDNGVGFNLRKRHKGIGIRNMQSRVQKIKGEFCINSEKNRGTTITVSVPV</sequence>
<proteinExistence type="predicted"/>
<comment type="caution">
    <text evidence="8">The sequence shown here is derived from an EMBL/GenBank/DDBJ whole genome shotgun (WGS) entry which is preliminary data.</text>
</comment>
<keyword evidence="4" id="KW-0802">TPR repeat</keyword>
<dbReference type="InterPro" id="IPR011712">
    <property type="entry name" value="Sig_transdc_His_kin_sub3_dim/P"/>
</dbReference>
<accession>A0A926JPV5</accession>
<dbReference type="Pfam" id="PF07730">
    <property type="entry name" value="HisKA_3"/>
    <property type="match status" value="1"/>
</dbReference>
<gene>
    <name evidence="8" type="ORF">IBL28_04095</name>
</gene>
<dbReference type="InterPro" id="IPR050482">
    <property type="entry name" value="Sensor_HK_TwoCompSys"/>
</dbReference>
<feature type="domain" description="Histidine kinase" evidence="7">
    <location>
        <begin position="591"/>
        <end position="677"/>
    </location>
</feature>
<feature type="transmembrane region" description="Helical" evidence="6">
    <location>
        <begin position="421"/>
        <end position="440"/>
    </location>
</feature>
<keyword evidence="3" id="KW-0902">Two-component regulatory system</keyword>
<dbReference type="Gene3D" id="1.25.40.10">
    <property type="entry name" value="Tetratricopeptide repeat domain"/>
    <property type="match status" value="2"/>
</dbReference>
<feature type="coiled-coil region" evidence="5">
    <location>
        <begin position="519"/>
        <end position="546"/>
    </location>
</feature>
<evidence type="ECO:0000313" key="8">
    <source>
        <dbReference type="EMBL" id="MBC9795134.1"/>
    </source>
</evidence>
<dbReference type="SUPFAM" id="SSF48452">
    <property type="entry name" value="TPR-like"/>
    <property type="match status" value="2"/>
</dbReference>
<dbReference type="InterPro" id="IPR011990">
    <property type="entry name" value="TPR-like_helical_dom_sf"/>
</dbReference>
<evidence type="ECO:0000256" key="6">
    <source>
        <dbReference type="SAM" id="Phobius"/>
    </source>
</evidence>
<evidence type="ECO:0000259" key="7">
    <source>
        <dbReference type="PROSITE" id="PS50109"/>
    </source>
</evidence>
<dbReference type="PANTHER" id="PTHR24421:SF55">
    <property type="entry name" value="SENSOR HISTIDINE KINASE YDFH"/>
    <property type="match status" value="1"/>
</dbReference>
<keyword evidence="2" id="KW-0418">Kinase</keyword>
<dbReference type="Pfam" id="PF02518">
    <property type="entry name" value="HATPase_c"/>
    <property type="match status" value="1"/>
</dbReference>
<dbReference type="PROSITE" id="PS50109">
    <property type="entry name" value="HIS_KIN"/>
    <property type="match status" value="1"/>
</dbReference>
<protein>
    <submittedName>
        <fullName evidence="8">Tetratricopeptide repeat protein</fullName>
    </submittedName>
</protein>
<dbReference type="InterPro" id="IPR005467">
    <property type="entry name" value="His_kinase_dom"/>
</dbReference>
<evidence type="ECO:0000256" key="4">
    <source>
        <dbReference type="PROSITE-ProRule" id="PRU00339"/>
    </source>
</evidence>
<feature type="repeat" description="TPR" evidence="4">
    <location>
        <begin position="239"/>
        <end position="272"/>
    </location>
</feature>
<dbReference type="Gene3D" id="3.30.565.10">
    <property type="entry name" value="Histidine kinase-like ATPase, C-terminal domain"/>
    <property type="match status" value="1"/>
</dbReference>
<keyword evidence="9" id="KW-1185">Reference proteome</keyword>
<dbReference type="SMART" id="SM00387">
    <property type="entry name" value="HATPase_c"/>
    <property type="match status" value="1"/>
</dbReference>
<dbReference type="SMART" id="SM00028">
    <property type="entry name" value="TPR"/>
    <property type="match status" value="5"/>
</dbReference>
<dbReference type="SUPFAM" id="SSF55874">
    <property type="entry name" value="ATPase domain of HSP90 chaperone/DNA topoisomerase II/histidine kinase"/>
    <property type="match status" value="1"/>
</dbReference>
<keyword evidence="5" id="KW-0175">Coiled coil</keyword>
<dbReference type="GO" id="GO:0046983">
    <property type="term" value="F:protein dimerization activity"/>
    <property type="evidence" value="ECO:0007669"/>
    <property type="project" value="InterPro"/>
</dbReference>
<organism evidence="8 9">
    <name type="scientific">Sinomicrobium weinanense</name>
    <dbReference type="NCBI Taxonomy" id="2842200"/>
    <lineage>
        <taxon>Bacteria</taxon>
        <taxon>Pseudomonadati</taxon>
        <taxon>Bacteroidota</taxon>
        <taxon>Flavobacteriia</taxon>
        <taxon>Flavobacteriales</taxon>
        <taxon>Flavobacteriaceae</taxon>
        <taxon>Sinomicrobium</taxon>
    </lineage>
</organism>
<dbReference type="Gene3D" id="1.20.5.1930">
    <property type="match status" value="1"/>
</dbReference>
<evidence type="ECO:0000313" key="9">
    <source>
        <dbReference type="Proteomes" id="UP000653730"/>
    </source>
</evidence>
<dbReference type="AlphaFoldDB" id="A0A926JPV5"/>
<dbReference type="PANTHER" id="PTHR24421">
    <property type="entry name" value="NITRATE/NITRITE SENSOR PROTEIN NARX-RELATED"/>
    <property type="match status" value="1"/>
</dbReference>
<dbReference type="InterPro" id="IPR036890">
    <property type="entry name" value="HATPase_C_sf"/>
</dbReference>
<dbReference type="GO" id="GO:0016020">
    <property type="term" value="C:membrane"/>
    <property type="evidence" value="ECO:0007669"/>
    <property type="project" value="InterPro"/>
</dbReference>
<dbReference type="InterPro" id="IPR003594">
    <property type="entry name" value="HATPase_dom"/>
</dbReference>
<evidence type="ECO:0000256" key="2">
    <source>
        <dbReference type="ARBA" id="ARBA00022777"/>
    </source>
</evidence>
<evidence type="ECO:0000256" key="1">
    <source>
        <dbReference type="ARBA" id="ARBA00022679"/>
    </source>
</evidence>
<keyword evidence="1" id="KW-0808">Transferase</keyword>
<keyword evidence="6" id="KW-0812">Transmembrane</keyword>
<dbReference type="CDD" id="cd16917">
    <property type="entry name" value="HATPase_UhpB-NarQ-NarX-like"/>
    <property type="match status" value="1"/>
</dbReference>
<evidence type="ECO:0000256" key="3">
    <source>
        <dbReference type="ARBA" id="ARBA00023012"/>
    </source>
</evidence>
<dbReference type="Proteomes" id="UP000653730">
    <property type="component" value="Unassembled WGS sequence"/>
</dbReference>